<dbReference type="AlphaFoldDB" id="A0A174TQW5"/>
<reference evidence="2 3" key="1">
    <citation type="submission" date="2015-09" db="EMBL/GenBank/DDBJ databases">
        <authorList>
            <consortium name="Pathogen Informatics"/>
        </authorList>
    </citation>
    <scope>NUCLEOTIDE SEQUENCE [LARGE SCALE GENOMIC DNA]</scope>
    <source>
        <strain evidence="2 3">2789STDY5834939</strain>
    </source>
</reference>
<protein>
    <submittedName>
        <fullName evidence="2">ATP-dependent zinc metalloprotease FtsH 3</fullName>
        <ecNumber evidence="2">3.4.24.-</ecNumber>
    </submittedName>
</protein>
<dbReference type="GO" id="GO:0005524">
    <property type="term" value="F:ATP binding"/>
    <property type="evidence" value="ECO:0007669"/>
    <property type="project" value="InterPro"/>
</dbReference>
<dbReference type="CDD" id="cd19481">
    <property type="entry name" value="RecA-like_protease"/>
    <property type="match status" value="1"/>
</dbReference>
<dbReference type="InterPro" id="IPR003593">
    <property type="entry name" value="AAA+_ATPase"/>
</dbReference>
<name>A0A174TQW5_9FIRM</name>
<dbReference type="Pfam" id="PF00004">
    <property type="entry name" value="AAA"/>
    <property type="match status" value="1"/>
</dbReference>
<dbReference type="GO" id="GO:0016887">
    <property type="term" value="F:ATP hydrolysis activity"/>
    <property type="evidence" value="ECO:0007669"/>
    <property type="project" value="InterPro"/>
</dbReference>
<dbReference type="PANTHER" id="PTHR23077">
    <property type="entry name" value="AAA-FAMILY ATPASE"/>
    <property type="match status" value="1"/>
</dbReference>
<keyword evidence="2" id="KW-0378">Hydrolase</keyword>
<sequence>MYTEIVKIIEGGLVNDKEKVINYAEVLANNLEQQGEISLAKKIRSTLNKKRGTLTALDSFSTRPVDTESRMDIVEVTMPQVSPEQVVLDQYSRASIHSFVDSYTHRDILLQSGLEVSNTLLLYGPPGCGKTTVAQYIASVTGLPLVTARLDGLVSSLLGSTAKNIRKVFDYASKRECILFLDEFDVIAKLRDDKNELGELKRVVNSLLQNIDGFNNDSILIAATNHHELLDPAIWRRFSTIAALEKPLWDEIVRYLNTLLASKSTDFISNDKKLERIVGAFEGLSYSDIRTIILNALKTVILSGRENLTNCDVLKSIYLYEKHAVECEDDFIAFLLNHGVTHKEANESLGIPLRKIQTISKSLERKEP</sequence>
<dbReference type="EC" id="3.4.24.-" evidence="2"/>
<dbReference type="GO" id="GO:0008237">
    <property type="term" value="F:metallopeptidase activity"/>
    <property type="evidence" value="ECO:0007669"/>
    <property type="project" value="UniProtKB-KW"/>
</dbReference>
<gene>
    <name evidence="2" type="primary">ftsH3</name>
    <name evidence="2" type="ORF">ERS852551_03121</name>
</gene>
<organism evidence="2 3">
    <name type="scientific">Anaerotruncus colihominis</name>
    <dbReference type="NCBI Taxonomy" id="169435"/>
    <lineage>
        <taxon>Bacteria</taxon>
        <taxon>Bacillati</taxon>
        <taxon>Bacillota</taxon>
        <taxon>Clostridia</taxon>
        <taxon>Eubacteriales</taxon>
        <taxon>Oscillospiraceae</taxon>
        <taxon>Anaerotruncus</taxon>
    </lineage>
</organism>
<keyword evidence="2" id="KW-0482">Metalloprotease</keyword>
<dbReference type="InterPro" id="IPR050168">
    <property type="entry name" value="AAA_ATPase_domain"/>
</dbReference>
<dbReference type="RefSeq" id="WP_055245856.1">
    <property type="nucleotide sequence ID" value="NZ_CZBE01000026.1"/>
</dbReference>
<dbReference type="InterPro" id="IPR003959">
    <property type="entry name" value="ATPase_AAA_core"/>
</dbReference>
<feature type="domain" description="AAA+ ATPase" evidence="1">
    <location>
        <begin position="116"/>
        <end position="248"/>
    </location>
</feature>
<accession>A0A174TQW5</accession>
<dbReference type="Proteomes" id="UP000095765">
    <property type="component" value="Unassembled WGS sequence"/>
</dbReference>
<dbReference type="SUPFAM" id="SSF52540">
    <property type="entry name" value="P-loop containing nucleoside triphosphate hydrolases"/>
    <property type="match status" value="1"/>
</dbReference>
<evidence type="ECO:0000313" key="3">
    <source>
        <dbReference type="Proteomes" id="UP000095765"/>
    </source>
</evidence>
<proteinExistence type="predicted"/>
<dbReference type="OrthoDB" id="9806903at2"/>
<dbReference type="Gene3D" id="3.40.50.300">
    <property type="entry name" value="P-loop containing nucleotide triphosphate hydrolases"/>
    <property type="match status" value="1"/>
</dbReference>
<evidence type="ECO:0000259" key="1">
    <source>
        <dbReference type="SMART" id="SM00382"/>
    </source>
</evidence>
<dbReference type="SMART" id="SM00382">
    <property type="entry name" value="AAA"/>
    <property type="match status" value="1"/>
</dbReference>
<keyword evidence="2" id="KW-0645">Protease</keyword>
<dbReference type="PANTHER" id="PTHR23077:SF198">
    <property type="entry name" value="ATP-DEPENDENT ZINC METALLOPROTEASE FTSH"/>
    <property type="match status" value="1"/>
</dbReference>
<dbReference type="InterPro" id="IPR027417">
    <property type="entry name" value="P-loop_NTPase"/>
</dbReference>
<dbReference type="EMBL" id="CZBE01000026">
    <property type="protein sequence ID" value="CUQ10407.1"/>
    <property type="molecule type" value="Genomic_DNA"/>
</dbReference>
<evidence type="ECO:0000313" key="2">
    <source>
        <dbReference type="EMBL" id="CUQ10407.1"/>
    </source>
</evidence>
<dbReference type="GO" id="GO:0006508">
    <property type="term" value="P:proteolysis"/>
    <property type="evidence" value="ECO:0007669"/>
    <property type="project" value="UniProtKB-KW"/>
</dbReference>